<evidence type="ECO:0000313" key="2">
    <source>
        <dbReference type="Proteomes" id="UP000315321"/>
    </source>
</evidence>
<dbReference type="Proteomes" id="UP000315321">
    <property type="component" value="Unassembled WGS sequence"/>
</dbReference>
<dbReference type="RefSeq" id="WP_144344228.1">
    <property type="nucleotide sequence ID" value="NZ_VMBP01000006.1"/>
</dbReference>
<name>A0ABY3DMJ2_9HYPH</name>
<proteinExistence type="predicted"/>
<comment type="caution">
    <text evidence="1">The sequence shown here is derived from an EMBL/GenBank/DDBJ whole genome shotgun (WGS) entry which is preliminary data.</text>
</comment>
<accession>A0ABY3DMJ2</accession>
<keyword evidence="2" id="KW-1185">Reference proteome</keyword>
<evidence type="ECO:0000313" key="1">
    <source>
        <dbReference type="EMBL" id="TSJ60500.1"/>
    </source>
</evidence>
<reference evidence="1 2" key="1">
    <citation type="submission" date="2019-07" db="EMBL/GenBank/DDBJ databases">
        <authorList>
            <person name="Grouzdev D.S."/>
        </authorList>
    </citation>
    <scope>NUCLEOTIDE SEQUENCE [LARGE SCALE GENOMIC DNA]</scope>
    <source>
        <strain evidence="1 2">3C</strain>
    </source>
</reference>
<gene>
    <name evidence="1" type="ORF">FO470_17260</name>
</gene>
<protein>
    <submittedName>
        <fullName evidence="1">Uncharacterized protein</fullName>
    </submittedName>
</protein>
<organism evidence="1 2">
    <name type="scientific">Ancylobacter moscoviensis</name>
    <dbReference type="NCBI Taxonomy" id="2597768"/>
    <lineage>
        <taxon>Bacteria</taxon>
        <taxon>Pseudomonadati</taxon>
        <taxon>Pseudomonadota</taxon>
        <taxon>Alphaproteobacteria</taxon>
        <taxon>Hyphomicrobiales</taxon>
        <taxon>Xanthobacteraceae</taxon>
        <taxon>Ancylobacter</taxon>
    </lineage>
</organism>
<dbReference type="EMBL" id="VMBP01000006">
    <property type="protein sequence ID" value="TSJ60500.1"/>
    <property type="molecule type" value="Genomic_DNA"/>
</dbReference>
<sequence>MTFPFPVMLNGIEWGNSIWTDFRDKWAGETYLGSYSAGSFMPDWSLVYGSGTATADIIAIPGAISGQAFRHANTESVGSVDMYRWDTLPTAVNMDVLMGGFVLQANDTSEKIVGPLATLSASSTFNGAYLNASDVLGDEFRIWSQNGGVPSVASLSAPWAPLVWYWFRINVNGSTIRAKYWQRGSTEPSGWTLTLPSGTAPSAPGRAGVIMSAEVTLGGPSSHYIDFFSVCMDGNPAWGPV</sequence>